<accession>A0A967B686</accession>
<organism evidence="3 4">
    <name type="scientific">Acetobacter estunensis</name>
    <dbReference type="NCBI Taxonomy" id="104097"/>
    <lineage>
        <taxon>Bacteria</taxon>
        <taxon>Pseudomonadati</taxon>
        <taxon>Pseudomonadota</taxon>
        <taxon>Alphaproteobacteria</taxon>
        <taxon>Acetobacterales</taxon>
        <taxon>Acetobacteraceae</taxon>
        <taxon>Acetobacter</taxon>
    </lineage>
</organism>
<reference evidence="3" key="1">
    <citation type="submission" date="2019-11" db="EMBL/GenBank/DDBJ databases">
        <title>Description of new Acetobacter species.</title>
        <authorList>
            <person name="Cleenwerck I."/>
            <person name="Sombolestani A.S."/>
        </authorList>
    </citation>
    <scope>NUCLEOTIDE SEQUENCE</scope>
    <source>
        <strain evidence="3">LMG 1626</strain>
    </source>
</reference>
<feature type="region of interest" description="Disordered" evidence="1">
    <location>
        <begin position="1"/>
        <end position="48"/>
    </location>
</feature>
<dbReference type="EMBL" id="WOTH01000009">
    <property type="protein sequence ID" value="NHO53580.1"/>
    <property type="molecule type" value="Genomic_DNA"/>
</dbReference>
<protein>
    <submittedName>
        <fullName evidence="3">Uncharacterized protein</fullName>
    </submittedName>
</protein>
<keyword evidence="2" id="KW-0472">Membrane</keyword>
<evidence type="ECO:0000313" key="4">
    <source>
        <dbReference type="Proteomes" id="UP000597459"/>
    </source>
</evidence>
<comment type="caution">
    <text evidence="3">The sequence shown here is derived from an EMBL/GenBank/DDBJ whole genome shotgun (WGS) entry which is preliminary data.</text>
</comment>
<gene>
    <name evidence="3" type="ORF">GOB87_06315</name>
</gene>
<keyword evidence="2" id="KW-1133">Transmembrane helix</keyword>
<evidence type="ECO:0000256" key="2">
    <source>
        <dbReference type="SAM" id="Phobius"/>
    </source>
</evidence>
<dbReference type="Proteomes" id="UP000597459">
    <property type="component" value="Unassembled WGS sequence"/>
</dbReference>
<sequence>MDEHTTAQSDDGHDQTHVQEAATQPRTEGGADTVTSAPVAAQPAPAARAVVGVPDADRMDGPAFRELFQMVGAMAFVGLLVAIGWHAAHYSGAWPY</sequence>
<dbReference type="RefSeq" id="WP_166313857.1">
    <property type="nucleotide sequence ID" value="NZ_WOTH01000009.1"/>
</dbReference>
<evidence type="ECO:0000256" key="1">
    <source>
        <dbReference type="SAM" id="MobiDB-lite"/>
    </source>
</evidence>
<keyword evidence="2" id="KW-0812">Transmembrane</keyword>
<keyword evidence="4" id="KW-1185">Reference proteome</keyword>
<feature type="transmembrane region" description="Helical" evidence="2">
    <location>
        <begin position="67"/>
        <end position="88"/>
    </location>
</feature>
<feature type="compositionally biased region" description="Basic and acidic residues" evidence="1">
    <location>
        <begin position="1"/>
        <end position="17"/>
    </location>
</feature>
<feature type="compositionally biased region" description="Low complexity" evidence="1">
    <location>
        <begin position="37"/>
        <end position="48"/>
    </location>
</feature>
<evidence type="ECO:0000313" key="3">
    <source>
        <dbReference type="EMBL" id="NHO53580.1"/>
    </source>
</evidence>
<proteinExistence type="predicted"/>
<name>A0A967B686_9PROT</name>
<dbReference type="AlphaFoldDB" id="A0A967B686"/>